<reference evidence="1 2" key="1">
    <citation type="journal article" date="2017" name="Front. Microbiol.">
        <title>Phaeobacter piscinae sp. nov., a species of the Roseobacter group and potential aquaculture probiont.</title>
        <authorList>
            <person name="Sonnenschein E.C."/>
            <person name="Phippen C.B.W."/>
            <person name="Nielsen K.F."/>
            <person name="Mateiu R.V."/>
            <person name="Melchiorsen J."/>
            <person name="Gram L."/>
            <person name="Overmann J."/>
            <person name="Freese H.M."/>
        </authorList>
    </citation>
    <scope>NUCLEOTIDE SEQUENCE [LARGE SCALE GENOMIC DNA]</scope>
    <source>
        <strain evidence="1 2">P88</strain>
    </source>
</reference>
<protein>
    <submittedName>
        <fullName evidence="1">Uncharacterized protein</fullName>
    </submittedName>
</protein>
<organism evidence="1 2">
    <name type="scientific">Phaeobacter inhibens</name>
    <dbReference type="NCBI Taxonomy" id="221822"/>
    <lineage>
        <taxon>Bacteria</taxon>
        <taxon>Pseudomonadati</taxon>
        <taxon>Pseudomonadota</taxon>
        <taxon>Alphaproteobacteria</taxon>
        <taxon>Rhodobacterales</taxon>
        <taxon>Roseobacteraceae</taxon>
        <taxon>Phaeobacter</taxon>
    </lineage>
</organism>
<sequence>MAPLLIIWARGGPQGFTGLGPELDAALHQIDR</sequence>
<reference evidence="1 2" key="2">
    <citation type="journal article" date="2017" name="Genome Biol. Evol.">
        <title>Trajectories and Drivers of Genome Evolution in Surface-Associated Marine Phaeobacter.</title>
        <authorList>
            <person name="Freese H.M."/>
            <person name="Sikorski J."/>
            <person name="Bunk B."/>
            <person name="Scheuner C."/>
            <person name="Meier-Kolthoff J.P."/>
            <person name="Sproer C."/>
            <person name="Gram L."/>
            <person name="Overmann J."/>
        </authorList>
    </citation>
    <scope>NUCLEOTIDE SEQUENCE [LARGE SCALE GENOMIC DNA]</scope>
    <source>
        <strain evidence="1 2">P88</strain>
    </source>
</reference>
<accession>A0A2I7KDW8</accession>
<dbReference type="EMBL" id="CP010725">
    <property type="protein sequence ID" value="AUR00793.1"/>
    <property type="molecule type" value="Genomic_DNA"/>
</dbReference>
<proteinExistence type="predicted"/>
<name>A0A2I7KDW8_9RHOB</name>
<evidence type="ECO:0000313" key="1">
    <source>
        <dbReference type="EMBL" id="AUR00793.1"/>
    </source>
</evidence>
<gene>
    <name evidence="1" type="ORF">PhaeoP88_03472</name>
</gene>
<evidence type="ECO:0000313" key="2">
    <source>
        <dbReference type="Proteomes" id="UP000236447"/>
    </source>
</evidence>
<dbReference type="Proteomes" id="UP000236447">
    <property type="component" value="Chromosome"/>
</dbReference>
<dbReference type="AlphaFoldDB" id="A0A2I7KDW8"/>